<organism evidence="4">
    <name type="scientific">Streptococcus suis</name>
    <dbReference type="NCBI Taxonomy" id="1307"/>
    <lineage>
        <taxon>Bacteria</taxon>
        <taxon>Bacillati</taxon>
        <taxon>Bacillota</taxon>
        <taxon>Bacilli</taxon>
        <taxon>Lactobacillales</taxon>
        <taxon>Streptococcaceae</taxon>
        <taxon>Streptococcus</taxon>
    </lineage>
</organism>
<dbReference type="EMBL" id="FIGO01000004">
    <property type="protein sequence ID" value="CYU70741.1"/>
    <property type="molecule type" value="Genomic_DNA"/>
</dbReference>
<protein>
    <submittedName>
        <fullName evidence="5">Citrate lyase beta subunit</fullName>
    </submittedName>
    <submittedName>
        <fullName evidence="4">Cps31F</fullName>
    </submittedName>
</protein>
<dbReference type="InterPro" id="IPR005000">
    <property type="entry name" value="Aldolase/citrate-lyase_domain"/>
</dbReference>
<dbReference type="InterPro" id="IPR015813">
    <property type="entry name" value="Pyrv/PenolPyrv_kinase-like_dom"/>
</dbReference>
<dbReference type="EMBL" id="FIIE01000003">
    <property type="protein sequence ID" value="CYV48023.1"/>
    <property type="molecule type" value="Genomic_DNA"/>
</dbReference>
<gene>
    <name evidence="4" type="primary">cps31F</name>
    <name evidence="5" type="ORF">ERS132410_00877</name>
    <name evidence="6" type="ORF">ERS132442_00467</name>
</gene>
<evidence type="ECO:0000256" key="1">
    <source>
        <dbReference type="ARBA" id="ARBA00022723"/>
    </source>
</evidence>
<evidence type="ECO:0000259" key="3">
    <source>
        <dbReference type="Pfam" id="PF03328"/>
    </source>
</evidence>
<evidence type="ECO:0000313" key="5">
    <source>
        <dbReference type="EMBL" id="CYU70741.1"/>
    </source>
</evidence>
<reference evidence="4" key="1">
    <citation type="submission" date="2014-09" db="EMBL/GenBank/DDBJ databases">
        <title>Genetic Analysis of Unencapsulated Streptococcus suis Serotype 31 Isolated from Human.</title>
        <authorList>
            <person name="Hatrongjit R."/>
            <person name="Kerdsin A."/>
            <person name="Gottschalk M."/>
            <person name="Akeda Y."/>
            <person name="Oishi K."/>
        </authorList>
    </citation>
    <scope>NUCLEOTIDE SEQUENCE</scope>
    <source>
        <strain evidence="4">43640</strain>
    </source>
</reference>
<keyword evidence="5" id="KW-0456">Lyase</keyword>
<evidence type="ECO:0000313" key="7">
    <source>
        <dbReference type="Proteomes" id="UP000070960"/>
    </source>
</evidence>
<dbReference type="SUPFAM" id="SSF51621">
    <property type="entry name" value="Phosphoenolpyruvate/pyruvate domain"/>
    <property type="match status" value="1"/>
</dbReference>
<reference evidence="7 8" key="2">
    <citation type="submission" date="2016-02" db="EMBL/GenBank/DDBJ databases">
        <authorList>
            <consortium name="Pathogen Informatics"/>
        </authorList>
    </citation>
    <scope>NUCLEOTIDE SEQUENCE [LARGE SCALE GENOMIC DNA]</scope>
    <source>
        <strain evidence="5 8">LSS48</strain>
        <strain evidence="6 7">LSS80</strain>
    </source>
</reference>
<feature type="coiled-coil region" evidence="2">
    <location>
        <begin position="225"/>
        <end position="252"/>
    </location>
</feature>
<dbReference type="Gene3D" id="3.20.20.60">
    <property type="entry name" value="Phosphoenolpyruvate-binding domains"/>
    <property type="match status" value="2"/>
</dbReference>
<feature type="domain" description="HpcH/HpaI aldolase/citrate lyase" evidence="3">
    <location>
        <begin position="13"/>
        <end position="155"/>
    </location>
</feature>
<evidence type="ECO:0000256" key="2">
    <source>
        <dbReference type="SAM" id="Coils"/>
    </source>
</evidence>
<keyword evidence="1" id="KW-0479">Metal-binding</keyword>
<dbReference type="EMBL" id="KM576773">
    <property type="protein sequence ID" value="AIZ73038.1"/>
    <property type="molecule type" value="Genomic_DNA"/>
</dbReference>
<sequence length="274" mass="31104">MGLTLMYITNQLDVALIAEKYGVERIWVDLETLGKAERQKNMDTVQSQHKISDIRLISSKLTTSEMLVRVNPLNDSSKQEIEQVIASGADLIMLPMWRTKAEVSQFIDFVGGRAKVVLLLETKEAFNNLDSILTLNGIDEIHIGLNDLHLDMGLTFMFELLTNGVVAEITQKLNKAKIPYGFGGIARLGLGELPAEMIVKEHYRLGSTRAILSRSFCNAEKVTELSNIEDIFRNELRKLREFEENLSELNDAEFVENFETMQKKIDVIVRNKKK</sequence>
<dbReference type="Pfam" id="PF03328">
    <property type="entry name" value="HpcH_HpaI"/>
    <property type="match status" value="1"/>
</dbReference>
<dbReference type="RefSeq" id="WP_024408435.1">
    <property type="nucleotide sequence ID" value="NZ_CECW01000079.1"/>
</dbReference>
<dbReference type="GO" id="GO:0016829">
    <property type="term" value="F:lyase activity"/>
    <property type="evidence" value="ECO:0007669"/>
    <property type="project" value="UniProtKB-KW"/>
</dbReference>
<dbReference type="GO" id="GO:0046872">
    <property type="term" value="F:metal ion binding"/>
    <property type="evidence" value="ECO:0007669"/>
    <property type="project" value="UniProtKB-KW"/>
</dbReference>
<dbReference type="AlphaFoldDB" id="A0A0A7M2I3"/>
<proteinExistence type="predicted"/>
<dbReference type="Proteomes" id="UP000073485">
    <property type="component" value="Unassembled WGS sequence"/>
</dbReference>
<evidence type="ECO:0000313" key="6">
    <source>
        <dbReference type="EMBL" id="CYV48023.1"/>
    </source>
</evidence>
<name>A0A0A7M2I3_STRSU</name>
<accession>A0A0A7M2I3</accession>
<dbReference type="InterPro" id="IPR040442">
    <property type="entry name" value="Pyrv_kinase-like_dom_sf"/>
</dbReference>
<dbReference type="Proteomes" id="UP000070960">
    <property type="component" value="Unassembled WGS sequence"/>
</dbReference>
<evidence type="ECO:0000313" key="8">
    <source>
        <dbReference type="Proteomes" id="UP000073485"/>
    </source>
</evidence>
<evidence type="ECO:0000313" key="4">
    <source>
        <dbReference type="EMBL" id="AIZ73038.1"/>
    </source>
</evidence>
<keyword evidence="2" id="KW-0175">Coiled coil</keyword>